<accession>A0A142W213</accession>
<dbReference type="Proteomes" id="UP000076234">
    <property type="component" value="Chromosome"/>
</dbReference>
<dbReference type="EMBL" id="CP013342">
    <property type="protein sequence ID" value="AMU96110.1"/>
    <property type="molecule type" value="Genomic_DNA"/>
</dbReference>
<gene>
    <name evidence="1" type="ORF">AOA14_16005</name>
</gene>
<evidence type="ECO:0000313" key="1">
    <source>
        <dbReference type="EMBL" id="AMU96110.1"/>
    </source>
</evidence>
<reference evidence="2" key="1">
    <citation type="submission" date="2015-11" db="EMBL/GenBank/DDBJ databases">
        <title>Complete genome sequence of a polyethylene glycol-degrading strain Sphingopyxis terrae strain 203-1 (NBRC 15098).</title>
        <authorList>
            <person name="Yoshiyuki O."/>
            <person name="Shouta N."/>
            <person name="Nagata Y."/>
            <person name="Numata M."/>
            <person name="Tsuchikane K."/>
            <person name="Hosoyama A."/>
            <person name="Yamazoe A."/>
            <person name="Tsuda M."/>
            <person name="Fujita N."/>
            <person name="Kawai F."/>
        </authorList>
    </citation>
    <scope>NUCLEOTIDE SEQUENCE [LARGE SCALE GENOMIC DNA]</scope>
    <source>
        <strain evidence="2">203-1</strain>
    </source>
</reference>
<dbReference type="KEGG" id="ster:AOA14_16005"/>
<organism evidence="1 2">
    <name type="scientific">Sphingopyxis terrae subsp. terrae NBRC 15098</name>
    <dbReference type="NCBI Taxonomy" id="1219058"/>
    <lineage>
        <taxon>Bacteria</taxon>
        <taxon>Pseudomonadati</taxon>
        <taxon>Pseudomonadota</taxon>
        <taxon>Alphaproteobacteria</taxon>
        <taxon>Sphingomonadales</taxon>
        <taxon>Sphingomonadaceae</taxon>
        <taxon>Sphingopyxis</taxon>
    </lineage>
</organism>
<sequence>MAGQGDRTFLLGDMGDIFMRWFILGQIGAERMPRFLPSCAAFTTFCTCRNSTIRKENVLAS</sequence>
<proteinExistence type="predicted"/>
<reference evidence="1 2" key="2">
    <citation type="journal article" date="2016" name="Genome Announc.">
        <title>Complete Genome Sequence of Sphingopyxis terrae Strain 203-1 (NBRC 111660), a Polyethylene Glycol Degrader.</title>
        <authorList>
            <person name="Ohtsubo Y."/>
            <person name="Nonoyama S."/>
            <person name="Nagata Y."/>
            <person name="Numata M."/>
            <person name="Tsuchikane K."/>
            <person name="Hosoyama A."/>
            <person name="Yamazoe A."/>
            <person name="Tsuda M."/>
            <person name="Fujita N."/>
            <person name="Kawai F."/>
        </authorList>
    </citation>
    <scope>NUCLEOTIDE SEQUENCE [LARGE SCALE GENOMIC DNA]</scope>
    <source>
        <strain evidence="1 2">203-1</strain>
    </source>
</reference>
<evidence type="ECO:0000313" key="2">
    <source>
        <dbReference type="Proteomes" id="UP000076234"/>
    </source>
</evidence>
<protein>
    <submittedName>
        <fullName evidence="1">Uncharacterized protein</fullName>
    </submittedName>
</protein>
<dbReference type="AlphaFoldDB" id="A0A142W213"/>
<name>A0A142W213_9SPHN</name>